<dbReference type="GO" id="GO:0005886">
    <property type="term" value="C:plasma membrane"/>
    <property type="evidence" value="ECO:0007669"/>
    <property type="project" value="UniProtKB-SubCell"/>
</dbReference>
<feature type="transmembrane region" description="Helical" evidence="9">
    <location>
        <begin position="21"/>
        <end position="39"/>
    </location>
</feature>
<dbReference type="PANTHER" id="PTHR35011">
    <property type="entry name" value="2,3-DIKETO-L-GULONATE TRAP TRANSPORTER SMALL PERMEASE PROTEIN YIAM"/>
    <property type="match status" value="1"/>
</dbReference>
<evidence type="ECO:0000256" key="9">
    <source>
        <dbReference type="RuleBase" id="RU369079"/>
    </source>
</evidence>
<evidence type="ECO:0000256" key="5">
    <source>
        <dbReference type="ARBA" id="ARBA00022692"/>
    </source>
</evidence>
<dbReference type="RefSeq" id="WP_168108954.1">
    <property type="nucleotide sequence ID" value="NZ_VTOX01000007.1"/>
</dbReference>
<keyword evidence="5 9" id="KW-0812">Transmembrane</keyword>
<name>A0A7X6DIN0_9BURK</name>
<keyword evidence="4 9" id="KW-0997">Cell inner membrane</keyword>
<comment type="function">
    <text evidence="9">Part of the tripartite ATP-independent periplasmic (TRAP) transport system.</text>
</comment>
<dbReference type="AlphaFoldDB" id="A0A7X6DIN0"/>
<dbReference type="Proteomes" id="UP000521868">
    <property type="component" value="Unassembled WGS sequence"/>
</dbReference>
<evidence type="ECO:0000313" key="12">
    <source>
        <dbReference type="Proteomes" id="UP000521868"/>
    </source>
</evidence>
<comment type="caution">
    <text evidence="11">The sequence shown here is derived from an EMBL/GenBank/DDBJ whole genome shotgun (WGS) entry which is preliminary data.</text>
</comment>
<dbReference type="InterPro" id="IPR055348">
    <property type="entry name" value="DctQ"/>
</dbReference>
<comment type="subunit">
    <text evidence="9">The complex comprises the extracytoplasmic solute receptor protein and the two transmembrane proteins.</text>
</comment>
<dbReference type="PANTHER" id="PTHR35011:SF2">
    <property type="entry name" value="2,3-DIKETO-L-GULONATE TRAP TRANSPORTER SMALL PERMEASE PROTEIN YIAM"/>
    <property type="match status" value="1"/>
</dbReference>
<keyword evidence="6 9" id="KW-1133">Transmembrane helix</keyword>
<feature type="domain" description="Tripartite ATP-independent periplasmic transporters DctQ component" evidence="10">
    <location>
        <begin position="35"/>
        <end position="162"/>
    </location>
</feature>
<dbReference type="EMBL" id="VTOX01000007">
    <property type="protein sequence ID" value="NKE67830.1"/>
    <property type="molecule type" value="Genomic_DNA"/>
</dbReference>
<keyword evidence="2 9" id="KW-0813">Transport</keyword>
<organism evidence="11 12">
    <name type="scientific">Ramlibacter lithotrophicus</name>
    <dbReference type="NCBI Taxonomy" id="2606681"/>
    <lineage>
        <taxon>Bacteria</taxon>
        <taxon>Pseudomonadati</taxon>
        <taxon>Pseudomonadota</taxon>
        <taxon>Betaproteobacteria</taxon>
        <taxon>Burkholderiales</taxon>
        <taxon>Comamonadaceae</taxon>
        <taxon>Ramlibacter</taxon>
    </lineage>
</organism>
<evidence type="ECO:0000256" key="8">
    <source>
        <dbReference type="ARBA" id="ARBA00038436"/>
    </source>
</evidence>
<evidence type="ECO:0000256" key="1">
    <source>
        <dbReference type="ARBA" id="ARBA00004429"/>
    </source>
</evidence>
<proteinExistence type="inferred from homology"/>
<evidence type="ECO:0000256" key="7">
    <source>
        <dbReference type="ARBA" id="ARBA00023136"/>
    </source>
</evidence>
<evidence type="ECO:0000256" key="4">
    <source>
        <dbReference type="ARBA" id="ARBA00022519"/>
    </source>
</evidence>
<feature type="transmembrane region" description="Helical" evidence="9">
    <location>
        <begin position="136"/>
        <end position="155"/>
    </location>
</feature>
<comment type="similarity">
    <text evidence="8 9">Belongs to the TRAP transporter small permease family.</text>
</comment>
<keyword evidence="7 9" id="KW-0472">Membrane</keyword>
<comment type="subcellular location">
    <subcellularLocation>
        <location evidence="1 9">Cell inner membrane</location>
        <topology evidence="1 9">Multi-pass membrane protein</topology>
    </subcellularLocation>
</comment>
<evidence type="ECO:0000256" key="6">
    <source>
        <dbReference type="ARBA" id="ARBA00022989"/>
    </source>
</evidence>
<reference evidence="11 12" key="1">
    <citation type="journal article" date="2020" name="Nature">
        <title>Bacterial chemolithoautotrophy via manganese oxidation.</title>
        <authorList>
            <person name="Yu H."/>
            <person name="Leadbetter J.R."/>
        </authorList>
    </citation>
    <scope>NUCLEOTIDE SEQUENCE [LARGE SCALE GENOMIC DNA]</scope>
    <source>
        <strain evidence="11 12">RBP-1</strain>
    </source>
</reference>
<dbReference type="GO" id="GO:0022857">
    <property type="term" value="F:transmembrane transporter activity"/>
    <property type="evidence" value="ECO:0007669"/>
    <property type="project" value="UniProtKB-UniRule"/>
</dbReference>
<evidence type="ECO:0000256" key="2">
    <source>
        <dbReference type="ARBA" id="ARBA00022448"/>
    </source>
</evidence>
<gene>
    <name evidence="11" type="ORF">RAMLITH_18565</name>
</gene>
<accession>A0A7X6DIN0</accession>
<evidence type="ECO:0000313" key="11">
    <source>
        <dbReference type="EMBL" id="NKE67830.1"/>
    </source>
</evidence>
<sequence length="171" mass="19139">MTARPPRAPSAWRRFTAGFAALLNWLLIGTVAVLIVPVTMQIVSRYTSLIPPYIWTEELARFLFIWMIMLGAMIGVRESAHFDVDVWPKLGRGANAALNLVTNVCTLVFALVFVVAGIEFTQFAIYRISELAELPLWVIHIAWPLTGLAWIVFLGEQFVDNARILAGRPAQ</sequence>
<evidence type="ECO:0000259" key="10">
    <source>
        <dbReference type="Pfam" id="PF04290"/>
    </source>
</evidence>
<protein>
    <recommendedName>
        <fullName evidence="9">TRAP transporter small permease protein</fullName>
    </recommendedName>
</protein>
<keyword evidence="12" id="KW-1185">Reference proteome</keyword>
<dbReference type="InterPro" id="IPR007387">
    <property type="entry name" value="TRAP_DctQ"/>
</dbReference>
<dbReference type="Pfam" id="PF04290">
    <property type="entry name" value="DctQ"/>
    <property type="match status" value="1"/>
</dbReference>
<dbReference type="GO" id="GO:0015740">
    <property type="term" value="P:C4-dicarboxylate transport"/>
    <property type="evidence" value="ECO:0007669"/>
    <property type="project" value="TreeGrafter"/>
</dbReference>
<keyword evidence="3" id="KW-1003">Cell membrane</keyword>
<evidence type="ECO:0000256" key="3">
    <source>
        <dbReference type="ARBA" id="ARBA00022475"/>
    </source>
</evidence>
<feature type="transmembrane region" description="Helical" evidence="9">
    <location>
        <begin position="97"/>
        <end position="116"/>
    </location>
</feature>
<feature type="transmembrane region" description="Helical" evidence="9">
    <location>
        <begin position="59"/>
        <end position="76"/>
    </location>
</feature>